<comment type="caution">
    <text evidence="3">The sequence shown here is derived from an EMBL/GenBank/DDBJ whole genome shotgun (WGS) entry which is preliminary data.</text>
</comment>
<dbReference type="EMBL" id="AVPG01000016">
    <property type="protein sequence ID" value="KGX86129.1"/>
    <property type="molecule type" value="Genomic_DNA"/>
</dbReference>
<evidence type="ECO:0000313" key="4">
    <source>
        <dbReference type="Proteomes" id="UP000030401"/>
    </source>
</evidence>
<dbReference type="PANTHER" id="PTHR43798:SF31">
    <property type="entry name" value="AB HYDROLASE SUPERFAMILY PROTEIN YCLE"/>
    <property type="match status" value="1"/>
</dbReference>
<dbReference type="PRINTS" id="PR00111">
    <property type="entry name" value="ABHYDROLASE"/>
</dbReference>
<dbReference type="InterPro" id="IPR029058">
    <property type="entry name" value="AB_hydrolase_fold"/>
</dbReference>
<protein>
    <recommendedName>
        <fullName evidence="2">AB hydrolase-1 domain-containing protein</fullName>
    </recommendedName>
</protein>
<proteinExistence type="predicted"/>
<evidence type="ECO:0000259" key="2">
    <source>
        <dbReference type="Pfam" id="PF00561"/>
    </source>
</evidence>
<dbReference type="AlphaFoldDB" id="A0A0A5G271"/>
<feature type="domain" description="AB hydrolase-1" evidence="2">
    <location>
        <begin position="12"/>
        <end position="107"/>
    </location>
</feature>
<dbReference type="eggNOG" id="COG0596">
    <property type="taxonomic scope" value="Bacteria"/>
</dbReference>
<sequence length="245" mass="28311">MLFYKDLGSGVPILFIHPPGMGHKVFRYQQSLSTKYRVLLMDLNGHGQSDVRTTTSVEQFVLDVKSVLDHGHIEQAVICGYSAGGMIAQAFALAFPNRTLRLVLAGGFPKVSSRILDAEFRLGMWLIKRNPEKLAEIIAKGHSQMKQFQLELQHYMLKANRHVWYQFYQATYHYDCSHSLHNLMMPILLVYGKREVWVKKHLSMYEVCPNCTLYEIPQSFHQTPTKTPLEFNQAIDYFVRVEERG</sequence>
<dbReference type="SUPFAM" id="SSF53474">
    <property type="entry name" value="alpha/beta-Hydrolases"/>
    <property type="match status" value="1"/>
</dbReference>
<dbReference type="InterPro" id="IPR050266">
    <property type="entry name" value="AB_hydrolase_sf"/>
</dbReference>
<evidence type="ECO:0000256" key="1">
    <source>
        <dbReference type="ARBA" id="ARBA00022801"/>
    </source>
</evidence>
<dbReference type="OrthoDB" id="9805423at2"/>
<dbReference type="InterPro" id="IPR000073">
    <property type="entry name" value="AB_hydrolase_1"/>
</dbReference>
<dbReference type="Proteomes" id="UP000030401">
    <property type="component" value="Unassembled WGS sequence"/>
</dbReference>
<reference evidence="3 4" key="1">
    <citation type="submission" date="2013-08" db="EMBL/GenBank/DDBJ databases">
        <authorList>
            <person name="Huang J."/>
            <person name="Wang G."/>
        </authorList>
    </citation>
    <scope>NUCLEOTIDE SEQUENCE [LARGE SCALE GENOMIC DNA]</scope>
    <source>
        <strain evidence="3 4">JSM 072002</strain>
    </source>
</reference>
<dbReference type="Gene3D" id="3.40.50.1820">
    <property type="entry name" value="alpha/beta hydrolase"/>
    <property type="match status" value="1"/>
</dbReference>
<dbReference type="STRING" id="1385512.N784_06075"/>
<dbReference type="Pfam" id="PF00561">
    <property type="entry name" value="Abhydrolase_1"/>
    <property type="match status" value="1"/>
</dbReference>
<organism evidence="3 4">
    <name type="scientific">Pontibacillus litoralis JSM 072002</name>
    <dbReference type="NCBI Taxonomy" id="1385512"/>
    <lineage>
        <taxon>Bacteria</taxon>
        <taxon>Bacillati</taxon>
        <taxon>Bacillota</taxon>
        <taxon>Bacilli</taxon>
        <taxon>Bacillales</taxon>
        <taxon>Bacillaceae</taxon>
        <taxon>Pontibacillus</taxon>
    </lineage>
</organism>
<dbReference type="PANTHER" id="PTHR43798">
    <property type="entry name" value="MONOACYLGLYCEROL LIPASE"/>
    <property type="match status" value="1"/>
</dbReference>
<accession>A0A0A5G271</accession>
<dbReference type="GO" id="GO:0016787">
    <property type="term" value="F:hydrolase activity"/>
    <property type="evidence" value="ECO:0007669"/>
    <property type="project" value="UniProtKB-KW"/>
</dbReference>
<keyword evidence="1" id="KW-0378">Hydrolase</keyword>
<dbReference type="RefSeq" id="WP_036834860.1">
    <property type="nucleotide sequence ID" value="NZ_AVPG01000016.1"/>
</dbReference>
<keyword evidence="4" id="KW-1185">Reference proteome</keyword>
<name>A0A0A5G271_9BACI</name>
<gene>
    <name evidence="3" type="ORF">N784_06075</name>
</gene>
<evidence type="ECO:0000313" key="3">
    <source>
        <dbReference type="EMBL" id="KGX86129.1"/>
    </source>
</evidence>
<dbReference type="GO" id="GO:0016020">
    <property type="term" value="C:membrane"/>
    <property type="evidence" value="ECO:0007669"/>
    <property type="project" value="TreeGrafter"/>
</dbReference>